<protein>
    <recommendedName>
        <fullName evidence="6">Fork-head domain-containing protein</fullName>
    </recommendedName>
</protein>
<dbReference type="InterPro" id="IPR030456">
    <property type="entry name" value="TF_fork_head_CS_2"/>
</dbReference>
<proteinExistence type="predicted"/>
<feature type="compositionally biased region" description="Polar residues" evidence="5">
    <location>
        <begin position="326"/>
        <end position="335"/>
    </location>
</feature>
<organism evidence="7 8">
    <name type="scientific">Aedes albopictus</name>
    <name type="common">Asian tiger mosquito</name>
    <name type="synonym">Stegomyia albopicta</name>
    <dbReference type="NCBI Taxonomy" id="7160"/>
    <lineage>
        <taxon>Eukaryota</taxon>
        <taxon>Metazoa</taxon>
        <taxon>Ecdysozoa</taxon>
        <taxon>Arthropoda</taxon>
        <taxon>Hexapoda</taxon>
        <taxon>Insecta</taxon>
        <taxon>Pterygota</taxon>
        <taxon>Neoptera</taxon>
        <taxon>Endopterygota</taxon>
        <taxon>Diptera</taxon>
        <taxon>Nematocera</taxon>
        <taxon>Culicoidea</taxon>
        <taxon>Culicidae</taxon>
        <taxon>Culicinae</taxon>
        <taxon>Aedini</taxon>
        <taxon>Aedes</taxon>
        <taxon>Stegomyia</taxon>
    </lineage>
</organism>
<feature type="compositionally biased region" description="Basic and acidic residues" evidence="5">
    <location>
        <begin position="441"/>
        <end position="450"/>
    </location>
</feature>
<keyword evidence="3 4" id="KW-0539">Nucleus</keyword>
<feature type="DNA-binding region" description="Fork-head" evidence="4">
    <location>
        <begin position="67"/>
        <end position="190"/>
    </location>
</feature>
<sequence length="513" mass="55122">MLPYSSYAAALDQIHSINQELSLFAQNGRYFPMEAGASAGFPGSAYFGLNQWSLPFSFLKAAHRPEKPPFSYIALIAMAISSAPNQRLTLSGIYKYIMDNFPYYRENKQGWQNSIRHNLSLNDCFIKVPRDKSASSSSGGKPSTAGAGGDGADSNDGNSSGIGGGKGSYWMLDPSANDMFEQGNYRRRRTRRQRNAKMILNGHFQASPFAMAFPSSAAMATAEFIKTTASTNDFHHLIGGHNLEAVAPNCYPAATATVLGGNAGHSVLSLPPSSSSLPGGLLPIATSPCPSSNSTCSSPSQQNYLHHHQHQQQQLHYQLQHHEQQSASGGPISTNEDIKRDFDEATDSGSLTSFPAVVLLDYGESLAAMQSTAAAKPPDNYLENFQSNFPSLDAFLGELGELKVKTSTTTTTTSTTGGHLNVDDDIAEDCSHQYHFGHRGQRPEGYDERSIVNSSPQMEPQQKQTPVEVGSTSGTAVATSMGSVCAASAAVRPKKTSGLKSSNFTIESIMRKH</sequence>
<evidence type="ECO:0000313" key="8">
    <source>
        <dbReference type="Proteomes" id="UP000069940"/>
    </source>
</evidence>
<dbReference type="PRINTS" id="PR00053">
    <property type="entry name" value="FORKHEAD"/>
</dbReference>
<keyword evidence="2 4" id="KW-0238">DNA-binding</keyword>
<feature type="compositionally biased region" description="Polar residues" evidence="5">
    <location>
        <begin position="451"/>
        <end position="465"/>
    </location>
</feature>
<dbReference type="RefSeq" id="XP_019542750.3">
    <property type="nucleotide sequence ID" value="XM_019687205.3"/>
</dbReference>
<dbReference type="SMART" id="SM00339">
    <property type="entry name" value="FH"/>
    <property type="match status" value="1"/>
</dbReference>
<dbReference type="GeneID" id="109413521"/>
<evidence type="ECO:0000256" key="2">
    <source>
        <dbReference type="ARBA" id="ARBA00023125"/>
    </source>
</evidence>
<feature type="region of interest" description="Disordered" evidence="5">
    <location>
        <begin position="289"/>
        <end position="337"/>
    </location>
</feature>
<evidence type="ECO:0000256" key="4">
    <source>
        <dbReference type="PROSITE-ProRule" id="PRU00089"/>
    </source>
</evidence>
<dbReference type="InterPro" id="IPR036388">
    <property type="entry name" value="WH-like_DNA-bd_sf"/>
</dbReference>
<feature type="domain" description="Fork-head" evidence="6">
    <location>
        <begin position="67"/>
        <end position="190"/>
    </location>
</feature>
<evidence type="ECO:0000313" key="7">
    <source>
        <dbReference type="EnsemblMetazoa" id="AALFPA23_019271.P28345"/>
    </source>
</evidence>
<dbReference type="Pfam" id="PF00250">
    <property type="entry name" value="Forkhead"/>
    <property type="match status" value="1"/>
</dbReference>
<dbReference type="PROSITE" id="PS00658">
    <property type="entry name" value="FORK_HEAD_2"/>
    <property type="match status" value="1"/>
</dbReference>
<evidence type="ECO:0000256" key="5">
    <source>
        <dbReference type="SAM" id="MobiDB-lite"/>
    </source>
</evidence>
<evidence type="ECO:0000256" key="1">
    <source>
        <dbReference type="ARBA" id="ARBA00022473"/>
    </source>
</evidence>
<reference evidence="7" key="2">
    <citation type="submission" date="2025-05" db="UniProtKB">
        <authorList>
            <consortium name="EnsemblMetazoa"/>
        </authorList>
    </citation>
    <scope>IDENTIFICATION</scope>
    <source>
        <strain evidence="7">Foshan</strain>
    </source>
</reference>
<keyword evidence="8" id="KW-1185">Reference proteome</keyword>
<feature type="compositionally biased region" description="Low complexity" evidence="5">
    <location>
        <begin position="134"/>
        <end position="145"/>
    </location>
</feature>
<dbReference type="InterPro" id="IPR036390">
    <property type="entry name" value="WH_DNA-bd_sf"/>
</dbReference>
<name>A0ABM1ZK52_AEDAL</name>
<dbReference type="PANTHER" id="PTHR11829">
    <property type="entry name" value="FORKHEAD BOX PROTEIN"/>
    <property type="match status" value="1"/>
</dbReference>
<accession>A0ABM1ZK52</accession>
<dbReference type="SUPFAM" id="SSF46785">
    <property type="entry name" value="Winged helix' DNA-binding domain"/>
    <property type="match status" value="1"/>
</dbReference>
<comment type="subcellular location">
    <subcellularLocation>
        <location evidence="4">Nucleus</location>
    </subcellularLocation>
</comment>
<dbReference type="EnsemblMetazoa" id="AALFPA23_019271.R28345">
    <property type="protein sequence ID" value="AALFPA23_019271.P28345"/>
    <property type="gene ID" value="AALFPA23_019271"/>
</dbReference>
<dbReference type="InterPro" id="IPR050211">
    <property type="entry name" value="FOX_domain-containing"/>
</dbReference>
<feature type="region of interest" description="Disordered" evidence="5">
    <location>
        <begin position="130"/>
        <end position="160"/>
    </location>
</feature>
<reference evidence="8" key="1">
    <citation type="journal article" date="2015" name="Proc. Natl. Acad. Sci. U.S.A.">
        <title>Genome sequence of the Asian Tiger mosquito, Aedes albopictus, reveals insights into its biology, genetics, and evolution.</title>
        <authorList>
            <person name="Chen X.G."/>
            <person name="Jiang X."/>
            <person name="Gu J."/>
            <person name="Xu M."/>
            <person name="Wu Y."/>
            <person name="Deng Y."/>
            <person name="Zhang C."/>
            <person name="Bonizzoni M."/>
            <person name="Dermauw W."/>
            <person name="Vontas J."/>
            <person name="Armbruster P."/>
            <person name="Huang X."/>
            <person name="Yang Y."/>
            <person name="Zhang H."/>
            <person name="He W."/>
            <person name="Peng H."/>
            <person name="Liu Y."/>
            <person name="Wu K."/>
            <person name="Chen J."/>
            <person name="Lirakis M."/>
            <person name="Topalis P."/>
            <person name="Van Leeuwen T."/>
            <person name="Hall A.B."/>
            <person name="Jiang X."/>
            <person name="Thorpe C."/>
            <person name="Mueller R.L."/>
            <person name="Sun C."/>
            <person name="Waterhouse R.M."/>
            <person name="Yan G."/>
            <person name="Tu Z.J."/>
            <person name="Fang X."/>
            <person name="James A.A."/>
        </authorList>
    </citation>
    <scope>NUCLEOTIDE SEQUENCE [LARGE SCALE GENOMIC DNA]</scope>
    <source>
        <strain evidence="8">Foshan</strain>
    </source>
</reference>
<dbReference type="InterPro" id="IPR018122">
    <property type="entry name" value="TF_fork_head_CS_1"/>
</dbReference>
<keyword evidence="1" id="KW-0217">Developmental protein</keyword>
<dbReference type="PANTHER" id="PTHR11829:SF388">
    <property type="entry name" value="FORK HEAD DOMAIN-CONTAINING PROTEIN L1-RELATED"/>
    <property type="match status" value="1"/>
</dbReference>
<dbReference type="Proteomes" id="UP000069940">
    <property type="component" value="Unassembled WGS sequence"/>
</dbReference>
<evidence type="ECO:0000256" key="3">
    <source>
        <dbReference type="ARBA" id="ARBA00023242"/>
    </source>
</evidence>
<dbReference type="InterPro" id="IPR001766">
    <property type="entry name" value="Fork_head_dom"/>
</dbReference>
<dbReference type="Gene3D" id="1.10.10.10">
    <property type="entry name" value="Winged helix-like DNA-binding domain superfamily/Winged helix DNA-binding domain"/>
    <property type="match status" value="1"/>
</dbReference>
<feature type="compositionally biased region" description="Low complexity" evidence="5">
    <location>
        <begin position="289"/>
        <end position="304"/>
    </location>
</feature>
<evidence type="ECO:0000259" key="6">
    <source>
        <dbReference type="PROSITE" id="PS50039"/>
    </source>
</evidence>
<feature type="region of interest" description="Disordered" evidence="5">
    <location>
        <begin position="436"/>
        <end position="465"/>
    </location>
</feature>
<dbReference type="PROSITE" id="PS00657">
    <property type="entry name" value="FORK_HEAD_1"/>
    <property type="match status" value="1"/>
</dbReference>
<dbReference type="PROSITE" id="PS50039">
    <property type="entry name" value="FORK_HEAD_3"/>
    <property type="match status" value="1"/>
</dbReference>